<accession>A0AAE0LSF2</accession>
<dbReference type="InterPro" id="IPR001138">
    <property type="entry name" value="Zn2Cys6_DnaBD"/>
</dbReference>
<evidence type="ECO:0000313" key="4">
    <source>
        <dbReference type="EMBL" id="KAK3296131.1"/>
    </source>
</evidence>
<reference evidence="4" key="2">
    <citation type="submission" date="2023-06" db="EMBL/GenBank/DDBJ databases">
        <authorList>
            <consortium name="Lawrence Berkeley National Laboratory"/>
            <person name="Haridas S."/>
            <person name="Hensen N."/>
            <person name="Bonometti L."/>
            <person name="Westerberg I."/>
            <person name="Brannstrom I.O."/>
            <person name="Guillou S."/>
            <person name="Cros-Aarteil S."/>
            <person name="Calhoun S."/>
            <person name="Kuo A."/>
            <person name="Mondo S."/>
            <person name="Pangilinan J."/>
            <person name="Riley R."/>
            <person name="Labutti K."/>
            <person name="Andreopoulos B."/>
            <person name="Lipzen A."/>
            <person name="Chen C."/>
            <person name="Yanf M."/>
            <person name="Daum C."/>
            <person name="Ng V."/>
            <person name="Clum A."/>
            <person name="Steindorff A."/>
            <person name="Ohm R."/>
            <person name="Martin F."/>
            <person name="Silar P."/>
            <person name="Natvig D."/>
            <person name="Lalanne C."/>
            <person name="Gautier V."/>
            <person name="Ament-Velasquez S.L."/>
            <person name="Kruys A."/>
            <person name="Hutchinson M.I."/>
            <person name="Powell A.J."/>
            <person name="Barry K."/>
            <person name="Miller A.N."/>
            <person name="Grigoriev I.V."/>
            <person name="Debuchy R."/>
            <person name="Gladieux P."/>
            <person name="Thoren M.H."/>
            <person name="Johannesson H."/>
        </authorList>
    </citation>
    <scope>NUCLEOTIDE SEQUENCE</scope>
    <source>
        <strain evidence="4">CBS 168.71</strain>
    </source>
</reference>
<evidence type="ECO:0000259" key="3">
    <source>
        <dbReference type="PROSITE" id="PS50048"/>
    </source>
</evidence>
<feature type="region of interest" description="Disordered" evidence="2">
    <location>
        <begin position="56"/>
        <end position="105"/>
    </location>
</feature>
<feature type="domain" description="Zn(2)-C6 fungal-type" evidence="3">
    <location>
        <begin position="10"/>
        <end position="38"/>
    </location>
</feature>
<dbReference type="GO" id="GO:0008270">
    <property type="term" value="F:zinc ion binding"/>
    <property type="evidence" value="ECO:0007669"/>
    <property type="project" value="InterPro"/>
</dbReference>
<dbReference type="SMART" id="SM00066">
    <property type="entry name" value="GAL4"/>
    <property type="match status" value="1"/>
</dbReference>
<feature type="compositionally biased region" description="Low complexity" evidence="2">
    <location>
        <begin position="376"/>
        <end position="391"/>
    </location>
</feature>
<dbReference type="PANTHER" id="PTHR38111:SF9">
    <property type="entry name" value="ZN(2)-C6 FUNGAL-TYPE DOMAIN-CONTAINING PROTEIN"/>
    <property type="match status" value="1"/>
</dbReference>
<dbReference type="CDD" id="cd00067">
    <property type="entry name" value="GAL4"/>
    <property type="match status" value="1"/>
</dbReference>
<keyword evidence="1" id="KW-0539">Nucleus</keyword>
<dbReference type="EMBL" id="JAUEPN010000004">
    <property type="protein sequence ID" value="KAK3296131.1"/>
    <property type="molecule type" value="Genomic_DNA"/>
</dbReference>
<dbReference type="Proteomes" id="UP001278766">
    <property type="component" value="Unassembled WGS sequence"/>
</dbReference>
<dbReference type="PANTHER" id="PTHR38111">
    <property type="entry name" value="ZN(2)-C6 FUNGAL-TYPE DOMAIN-CONTAINING PROTEIN-RELATED"/>
    <property type="match status" value="1"/>
</dbReference>
<dbReference type="Gene3D" id="4.10.240.10">
    <property type="entry name" value="Zn(2)-C6 fungal-type DNA-binding domain"/>
    <property type="match status" value="1"/>
</dbReference>
<feature type="compositionally biased region" description="Basic and acidic residues" evidence="2">
    <location>
        <begin position="90"/>
        <end position="105"/>
    </location>
</feature>
<dbReference type="RefSeq" id="XP_062659645.1">
    <property type="nucleotide sequence ID" value="XM_062802324.1"/>
</dbReference>
<evidence type="ECO:0000313" key="5">
    <source>
        <dbReference type="Proteomes" id="UP001278766"/>
    </source>
</evidence>
<sequence length="484" mass="53750">MVGVPGKYKGCETCRLRRVKCDNQRPYCRKCLDGGRTCAGYERETVFIIGTVEDQGRCSSHPPRVVKPKRSGASSRKASPAPRGQLWEWGWDRDQDRDRRGRGDADGGVFVSLPGYRALDVQPGMADEEFRLASQCLVHLGAPEEGLVGGGRTATDGTCLFLYEHNTSSYFSNQPPWKDPSAQTNAVRRLGPEHFRAFPAHHFFVRIYRPTAIMTALINRTPIFLAEPQWLSTPFEAHPKSALDRLFDSLALLPSLLARADRVLAQEHTLTRRLMAQDLLNNCLDLEVELSRWYTALQVSPASGISQPLFWLSNPPLTASSTAPHPYHLPDPLSFRDAHTALALSYYWTALVLFYPTIWRLYFAAVIDPVTAYDTSTTTTSTTTSIPTTTSGNPPATTFPPPHHHPHHHPQHQHDLLEPTTLPLPTRLQTLDPMRYSLPRVRDAAADVCRALEFFLAGAGPSSNPPPSSCNIKPSLSAIFVLGT</sequence>
<dbReference type="GO" id="GO:0000981">
    <property type="term" value="F:DNA-binding transcription factor activity, RNA polymerase II-specific"/>
    <property type="evidence" value="ECO:0007669"/>
    <property type="project" value="InterPro"/>
</dbReference>
<evidence type="ECO:0000256" key="2">
    <source>
        <dbReference type="SAM" id="MobiDB-lite"/>
    </source>
</evidence>
<comment type="caution">
    <text evidence="4">The sequence shown here is derived from an EMBL/GenBank/DDBJ whole genome shotgun (WGS) entry which is preliminary data.</text>
</comment>
<feature type="compositionally biased region" description="Basic residues" evidence="2">
    <location>
        <begin position="402"/>
        <end position="411"/>
    </location>
</feature>
<dbReference type="SUPFAM" id="SSF57701">
    <property type="entry name" value="Zn2/Cys6 DNA-binding domain"/>
    <property type="match status" value="1"/>
</dbReference>
<dbReference type="PROSITE" id="PS00463">
    <property type="entry name" value="ZN2_CY6_FUNGAL_1"/>
    <property type="match status" value="1"/>
</dbReference>
<proteinExistence type="predicted"/>
<dbReference type="Pfam" id="PF00172">
    <property type="entry name" value="Zn_clus"/>
    <property type="match status" value="1"/>
</dbReference>
<organism evidence="4 5">
    <name type="scientific">Chaetomium fimeti</name>
    <dbReference type="NCBI Taxonomy" id="1854472"/>
    <lineage>
        <taxon>Eukaryota</taxon>
        <taxon>Fungi</taxon>
        <taxon>Dikarya</taxon>
        <taxon>Ascomycota</taxon>
        <taxon>Pezizomycotina</taxon>
        <taxon>Sordariomycetes</taxon>
        <taxon>Sordariomycetidae</taxon>
        <taxon>Sordariales</taxon>
        <taxon>Chaetomiaceae</taxon>
        <taxon>Chaetomium</taxon>
    </lineage>
</organism>
<evidence type="ECO:0000256" key="1">
    <source>
        <dbReference type="ARBA" id="ARBA00023242"/>
    </source>
</evidence>
<dbReference type="AlphaFoldDB" id="A0AAE0LSF2"/>
<feature type="region of interest" description="Disordered" evidence="2">
    <location>
        <begin position="376"/>
        <end position="415"/>
    </location>
</feature>
<dbReference type="InterPro" id="IPR036864">
    <property type="entry name" value="Zn2-C6_fun-type_DNA-bd_sf"/>
</dbReference>
<keyword evidence="5" id="KW-1185">Reference proteome</keyword>
<name>A0AAE0LSF2_9PEZI</name>
<dbReference type="InterPro" id="IPR053178">
    <property type="entry name" value="Osmoadaptation_assoc"/>
</dbReference>
<reference evidence="4" key="1">
    <citation type="journal article" date="2023" name="Mol. Phylogenet. Evol.">
        <title>Genome-scale phylogeny and comparative genomics of the fungal order Sordariales.</title>
        <authorList>
            <person name="Hensen N."/>
            <person name="Bonometti L."/>
            <person name="Westerberg I."/>
            <person name="Brannstrom I.O."/>
            <person name="Guillou S."/>
            <person name="Cros-Aarteil S."/>
            <person name="Calhoun S."/>
            <person name="Haridas S."/>
            <person name="Kuo A."/>
            <person name="Mondo S."/>
            <person name="Pangilinan J."/>
            <person name="Riley R."/>
            <person name="LaButti K."/>
            <person name="Andreopoulos B."/>
            <person name="Lipzen A."/>
            <person name="Chen C."/>
            <person name="Yan M."/>
            <person name="Daum C."/>
            <person name="Ng V."/>
            <person name="Clum A."/>
            <person name="Steindorff A."/>
            <person name="Ohm R.A."/>
            <person name="Martin F."/>
            <person name="Silar P."/>
            <person name="Natvig D.O."/>
            <person name="Lalanne C."/>
            <person name="Gautier V."/>
            <person name="Ament-Velasquez S.L."/>
            <person name="Kruys A."/>
            <person name="Hutchinson M.I."/>
            <person name="Powell A.J."/>
            <person name="Barry K."/>
            <person name="Miller A.N."/>
            <person name="Grigoriev I.V."/>
            <person name="Debuchy R."/>
            <person name="Gladieux P."/>
            <person name="Hiltunen Thoren M."/>
            <person name="Johannesson H."/>
        </authorList>
    </citation>
    <scope>NUCLEOTIDE SEQUENCE</scope>
    <source>
        <strain evidence="4">CBS 168.71</strain>
    </source>
</reference>
<dbReference type="GeneID" id="87839272"/>
<protein>
    <recommendedName>
        <fullName evidence="3">Zn(2)-C6 fungal-type domain-containing protein</fullName>
    </recommendedName>
</protein>
<dbReference type="PROSITE" id="PS50048">
    <property type="entry name" value="ZN2_CY6_FUNGAL_2"/>
    <property type="match status" value="1"/>
</dbReference>
<gene>
    <name evidence="4" type="ORF">B0H64DRAFT_374262</name>
</gene>